<dbReference type="Gene3D" id="3.40.50.1820">
    <property type="entry name" value="alpha/beta hydrolase"/>
    <property type="match status" value="1"/>
</dbReference>
<accession>A0ABS8GC83</accession>
<evidence type="ECO:0000313" key="2">
    <source>
        <dbReference type="Proteomes" id="UP001520878"/>
    </source>
</evidence>
<protein>
    <recommendedName>
        <fullName evidence="3">Esterase</fullName>
    </recommendedName>
</protein>
<dbReference type="SUPFAM" id="SSF53474">
    <property type="entry name" value="alpha/beta-Hydrolases"/>
    <property type="match status" value="1"/>
</dbReference>
<dbReference type="Proteomes" id="UP001520878">
    <property type="component" value="Unassembled WGS sequence"/>
</dbReference>
<comment type="caution">
    <text evidence="1">The sequence shown here is derived from an EMBL/GenBank/DDBJ whole genome shotgun (WGS) entry which is preliminary data.</text>
</comment>
<dbReference type="EMBL" id="JAJEWP010000002">
    <property type="protein sequence ID" value="MCC2616816.1"/>
    <property type="molecule type" value="Genomic_DNA"/>
</dbReference>
<reference evidence="1 2" key="1">
    <citation type="submission" date="2021-10" db="EMBL/GenBank/DDBJ databases">
        <title>Draft genome of Aestuariibacter halophilus JC2043.</title>
        <authorList>
            <person name="Emsley S.A."/>
            <person name="Pfannmuller K.M."/>
            <person name="Ushijima B."/>
            <person name="Saw J.H."/>
            <person name="Videau P."/>
        </authorList>
    </citation>
    <scope>NUCLEOTIDE SEQUENCE [LARGE SCALE GENOMIC DNA]</scope>
    <source>
        <strain evidence="1 2">JC2043</strain>
    </source>
</reference>
<gene>
    <name evidence="1" type="ORF">LJ739_11240</name>
</gene>
<keyword evidence="2" id="KW-1185">Reference proteome</keyword>
<sequence>MMKVNAAEKQLQIEDERFEKPLLFTVNLPDGYEQNADKRYALLFDFHPYADSYLKGMHDWLSHNGEWPWPQTIIVNPAMGNPVGRLFDASGKTTPLIDFFEAKLLPALDKNYRTNGFRIMSGFRVNGTLALSAMLRKPGLFNAYFVTSPELEDDYAGILSAAASGMKTIDAPPVYVLITHGSGVKEKHQLDEYARLNQILSDNLPPNVAWDYRDFSEHMFMTLPLLTLLTGIEQVFGKEQVK</sequence>
<name>A0ABS8GC83_9ALTE</name>
<evidence type="ECO:0000313" key="1">
    <source>
        <dbReference type="EMBL" id="MCC2616816.1"/>
    </source>
</evidence>
<evidence type="ECO:0008006" key="3">
    <source>
        <dbReference type="Google" id="ProtNLM"/>
    </source>
</evidence>
<dbReference type="InterPro" id="IPR029058">
    <property type="entry name" value="AB_hydrolase_fold"/>
</dbReference>
<organism evidence="1 2">
    <name type="scientific">Fluctibacter halophilus</name>
    <dbReference type="NCBI Taxonomy" id="226011"/>
    <lineage>
        <taxon>Bacteria</taxon>
        <taxon>Pseudomonadati</taxon>
        <taxon>Pseudomonadota</taxon>
        <taxon>Gammaproteobacteria</taxon>
        <taxon>Alteromonadales</taxon>
        <taxon>Alteromonadaceae</taxon>
        <taxon>Fluctibacter</taxon>
    </lineage>
</organism>
<proteinExistence type="predicted"/>